<dbReference type="InterPro" id="IPR010997">
    <property type="entry name" value="HRDC-like_sf"/>
</dbReference>
<dbReference type="Gene3D" id="1.10.150.80">
    <property type="entry name" value="HRDC domain"/>
    <property type="match status" value="1"/>
</dbReference>
<dbReference type="SUPFAM" id="SSF47819">
    <property type="entry name" value="HRDC-like"/>
    <property type="match status" value="2"/>
</dbReference>
<dbReference type="GO" id="GO:0006139">
    <property type="term" value="P:nucleobase-containing compound metabolic process"/>
    <property type="evidence" value="ECO:0007669"/>
    <property type="project" value="InterPro"/>
</dbReference>
<name>A0A1H6LML3_9GAMM</name>
<dbReference type="SUPFAM" id="SSF53098">
    <property type="entry name" value="Ribonuclease H-like"/>
    <property type="match status" value="1"/>
</dbReference>
<organism evidence="2 3">
    <name type="scientific">Bathymodiolus azoricus thioautotrophic gill symbiont</name>
    <dbReference type="NCBI Taxonomy" id="235205"/>
    <lineage>
        <taxon>Bacteria</taxon>
        <taxon>Pseudomonadati</taxon>
        <taxon>Pseudomonadota</taxon>
        <taxon>Gammaproteobacteria</taxon>
        <taxon>sulfur-oxidizing symbionts</taxon>
    </lineage>
</organism>
<dbReference type="GO" id="GO:0008408">
    <property type="term" value="F:3'-5' exonuclease activity"/>
    <property type="evidence" value="ECO:0007669"/>
    <property type="project" value="InterPro"/>
</dbReference>
<dbReference type="AlphaFoldDB" id="A0A1H6LML3"/>
<dbReference type="SMART" id="SM00474">
    <property type="entry name" value="35EXOc"/>
    <property type="match status" value="1"/>
</dbReference>
<dbReference type="Pfam" id="PF01612">
    <property type="entry name" value="DNA_pol_A_exo1"/>
    <property type="match status" value="1"/>
</dbReference>
<dbReference type="GO" id="GO:0000166">
    <property type="term" value="F:nucleotide binding"/>
    <property type="evidence" value="ECO:0007669"/>
    <property type="project" value="InterPro"/>
</dbReference>
<evidence type="ECO:0000313" key="2">
    <source>
        <dbReference type="EMBL" id="SEH85927.1"/>
    </source>
</evidence>
<accession>A0A1H6LML3</accession>
<reference evidence="3" key="1">
    <citation type="submission" date="2016-06" db="EMBL/GenBank/DDBJ databases">
        <authorList>
            <person name="Petersen J."/>
            <person name="Sayavedra L."/>
        </authorList>
    </citation>
    <scope>NUCLEOTIDE SEQUENCE [LARGE SCALE GENOMIC DNA]</scope>
    <source>
        <strain evidence="3">BazSymB</strain>
    </source>
</reference>
<evidence type="ECO:0000259" key="1">
    <source>
        <dbReference type="SMART" id="SM00474"/>
    </source>
</evidence>
<dbReference type="EMBL" id="CVUD02000188">
    <property type="protein sequence ID" value="SEH85927.1"/>
    <property type="molecule type" value="Genomic_DNA"/>
</dbReference>
<protein>
    <submittedName>
        <fullName evidence="2">Ribonuclease D</fullName>
    </submittedName>
</protein>
<dbReference type="InterPro" id="IPR002562">
    <property type="entry name" value="3'-5'_exonuclease_dom"/>
</dbReference>
<dbReference type="Gene3D" id="3.30.420.10">
    <property type="entry name" value="Ribonuclease H-like superfamily/Ribonuclease H"/>
    <property type="match status" value="1"/>
</dbReference>
<evidence type="ECO:0000313" key="3">
    <source>
        <dbReference type="Proteomes" id="UP000198559"/>
    </source>
</evidence>
<dbReference type="InterPro" id="IPR012337">
    <property type="entry name" value="RNaseH-like_sf"/>
</dbReference>
<dbReference type="PANTHER" id="PTHR47649">
    <property type="entry name" value="RIBONUCLEASE D"/>
    <property type="match status" value="1"/>
</dbReference>
<gene>
    <name evidence="2" type="ORF">BAZSYMB_SCAFFOLD00010_2</name>
</gene>
<dbReference type="Proteomes" id="UP000198559">
    <property type="component" value="Unassembled WGS sequence"/>
</dbReference>
<dbReference type="PANTHER" id="PTHR47649:SF1">
    <property type="entry name" value="RIBONUCLEASE D"/>
    <property type="match status" value="1"/>
</dbReference>
<feature type="domain" description="3'-5' exonuclease" evidence="1">
    <location>
        <begin position="1"/>
        <end position="175"/>
    </location>
</feature>
<dbReference type="STRING" id="235205.BAZSYMB_SCAFFOLD00010_2"/>
<dbReference type="GO" id="GO:0003676">
    <property type="term" value="F:nucleic acid binding"/>
    <property type="evidence" value="ECO:0007669"/>
    <property type="project" value="InterPro"/>
</dbReference>
<dbReference type="RefSeq" id="WP_202775988.1">
    <property type="nucleotide sequence ID" value="NZ_CAESAP020000206.1"/>
</dbReference>
<sequence length="352" mass="40943">MIQTQAQLSDFLHAIEDETELAIDTEFKRVNTYYPLLCLVQIATKSATDCIDILAIENLQPLFDKLHQKHCLWIVHSARQDIEAMYCLSGKLPTQLFDTQIALDLLKDLRPDTCNPGAQISYQSLTEILQGVHLEKAYTRFDWTTRPLPDGAIEYSLDDVRYLIKNYRQLKTRLENEQKLKWLMEEGQSLLDISLYEVDITQAWRRVKGISHLPKKMHNISTQLCAWREHTAIDKNKPRKWILSDDDLINIAMGKDNFNDKKQQSFESFLTQYPQLYDIKIDAQHTPPTPAERAQRVILQKGIQAKANQYNLTTEVIATSKTLLRYIRGDQSVNFLSGWRYQILKEELENAK</sequence>
<dbReference type="InterPro" id="IPR036397">
    <property type="entry name" value="RNaseH_sf"/>
</dbReference>
<dbReference type="CDD" id="cd06142">
    <property type="entry name" value="RNaseD_exo"/>
    <property type="match status" value="1"/>
</dbReference>
<proteinExistence type="predicted"/>
<dbReference type="InterPro" id="IPR051086">
    <property type="entry name" value="RNase_D-like"/>
</dbReference>
<dbReference type="InterPro" id="IPR044876">
    <property type="entry name" value="HRDC_dom_sf"/>
</dbReference>